<proteinExistence type="predicted"/>
<evidence type="ECO:0000313" key="1">
    <source>
        <dbReference type="EMBL" id="CDY69645.1"/>
    </source>
</evidence>
<protein>
    <submittedName>
        <fullName evidence="1">BnaUnng03340D protein</fullName>
    </submittedName>
</protein>
<organism evidence="1">
    <name type="scientific">Brassica napus</name>
    <name type="common">Rape</name>
    <dbReference type="NCBI Taxonomy" id="3708"/>
    <lineage>
        <taxon>Eukaryota</taxon>
        <taxon>Viridiplantae</taxon>
        <taxon>Streptophyta</taxon>
        <taxon>Embryophyta</taxon>
        <taxon>Tracheophyta</taxon>
        <taxon>Spermatophyta</taxon>
        <taxon>Magnoliopsida</taxon>
        <taxon>eudicotyledons</taxon>
        <taxon>Gunneridae</taxon>
        <taxon>Pentapetalae</taxon>
        <taxon>rosids</taxon>
        <taxon>malvids</taxon>
        <taxon>Brassicales</taxon>
        <taxon>Brassicaceae</taxon>
        <taxon>Brassiceae</taxon>
        <taxon>Brassica</taxon>
    </lineage>
</organism>
<reference evidence="1" key="1">
    <citation type="journal article" date="2014" name="Science">
        <title>Plant genetics. Early allopolyploid evolution in the post-Neolithic Brassica napus oilseed genome.</title>
        <authorList>
            <person name="Chalhoub B."/>
            <person name="Denoeud F."/>
            <person name="Liu S."/>
            <person name="Parkin I.A."/>
            <person name="Tang H."/>
            <person name="Wang X."/>
            <person name="Chiquet J."/>
            <person name="Belcram H."/>
            <person name="Tong C."/>
            <person name="Samans B."/>
            <person name="Correa M."/>
            <person name="Da Silva C."/>
            <person name="Just J."/>
            <person name="Falentin C."/>
            <person name="Koh C.S."/>
            <person name="Le Clainche I."/>
            <person name="Bernard M."/>
            <person name="Bento P."/>
            <person name="Noel B."/>
            <person name="Labadie K."/>
            <person name="Alberti A."/>
            <person name="Charles M."/>
            <person name="Arnaud D."/>
            <person name="Guo H."/>
            <person name="Daviaud C."/>
            <person name="Alamery S."/>
            <person name="Jabbari K."/>
            <person name="Zhao M."/>
            <person name="Edger P.P."/>
            <person name="Chelaifa H."/>
            <person name="Tack D."/>
            <person name="Lassalle G."/>
            <person name="Mestiri I."/>
            <person name="Schnel N."/>
            <person name="Le Paslier M.C."/>
            <person name="Fan G."/>
            <person name="Renault V."/>
            <person name="Bayer P.E."/>
            <person name="Golicz A.A."/>
            <person name="Manoli S."/>
            <person name="Lee T.H."/>
            <person name="Thi V.H."/>
            <person name="Chalabi S."/>
            <person name="Hu Q."/>
            <person name="Fan C."/>
            <person name="Tollenaere R."/>
            <person name="Lu Y."/>
            <person name="Battail C."/>
            <person name="Shen J."/>
            <person name="Sidebottom C.H."/>
            <person name="Wang X."/>
            <person name="Canaguier A."/>
            <person name="Chauveau A."/>
            <person name="Berard A."/>
            <person name="Deniot G."/>
            <person name="Guan M."/>
            <person name="Liu Z."/>
            <person name="Sun F."/>
            <person name="Lim Y.P."/>
            <person name="Lyons E."/>
            <person name="Town C.D."/>
            <person name="Bancroft I."/>
            <person name="Wang X."/>
            <person name="Meng J."/>
            <person name="Ma J."/>
            <person name="Pires J.C."/>
            <person name="King G.J."/>
            <person name="Brunel D."/>
            <person name="Delourme R."/>
            <person name="Renard M."/>
            <person name="Aury J.M."/>
            <person name="Adams K.L."/>
            <person name="Batley J."/>
            <person name="Snowdon R.J."/>
            <person name="Tost J."/>
            <person name="Edwards D."/>
            <person name="Zhou Y."/>
            <person name="Hua W."/>
            <person name="Sharpe A.G."/>
            <person name="Paterson A.H."/>
            <person name="Guan C."/>
            <person name="Wincker P."/>
        </authorList>
    </citation>
    <scope>NUCLEOTIDE SEQUENCE [LARGE SCALE GENOMIC DNA]</scope>
</reference>
<dbReference type="AlphaFoldDB" id="A0A078JT78"/>
<gene>
    <name evidence="1" type="primary">BnaUnng03340D</name>
    <name evidence="1" type="ORF">GSBRNA2T00089572001</name>
</gene>
<dbReference type="PaxDb" id="3708-A0A078JT78"/>
<reference evidence="1" key="2">
    <citation type="submission" date="2014-06" db="EMBL/GenBank/DDBJ databases">
        <authorList>
            <person name="Genoscope - CEA"/>
        </authorList>
    </citation>
    <scope>NUCLEOTIDE SEQUENCE</scope>
</reference>
<name>A0A078JT78_BRANA</name>
<sequence length="16" mass="1971">MVPMKRLKIHIFCLKL</sequence>
<accession>A0A078JT78</accession>
<dbReference type="EMBL" id="LK039943">
    <property type="protein sequence ID" value="CDY69645.1"/>
    <property type="molecule type" value="Genomic_DNA"/>
</dbReference>